<name>A0A0E9TQ02_ANGAN</name>
<dbReference type="AlphaFoldDB" id="A0A0E9TQ02"/>
<sequence>MWEALSTVLITVMLMKIMLIWTRLMFILLPRIMLKWITEMGFRTAP</sequence>
<proteinExistence type="predicted"/>
<accession>A0A0E9TQ02</accession>
<evidence type="ECO:0000313" key="2">
    <source>
        <dbReference type="EMBL" id="JAH54793.1"/>
    </source>
</evidence>
<keyword evidence="1" id="KW-0812">Transmembrane</keyword>
<dbReference type="EMBL" id="GBXM01053784">
    <property type="protein sequence ID" value="JAH54793.1"/>
    <property type="molecule type" value="Transcribed_RNA"/>
</dbReference>
<reference evidence="2" key="2">
    <citation type="journal article" date="2015" name="Fish Shellfish Immunol.">
        <title>Early steps in the European eel (Anguilla anguilla)-Vibrio vulnificus interaction in the gills: Role of the RtxA13 toxin.</title>
        <authorList>
            <person name="Callol A."/>
            <person name="Pajuelo D."/>
            <person name="Ebbesson L."/>
            <person name="Teles M."/>
            <person name="MacKenzie S."/>
            <person name="Amaro C."/>
        </authorList>
    </citation>
    <scope>NUCLEOTIDE SEQUENCE</scope>
</reference>
<evidence type="ECO:0000256" key="1">
    <source>
        <dbReference type="SAM" id="Phobius"/>
    </source>
</evidence>
<protein>
    <submittedName>
        <fullName evidence="2">Uncharacterized protein</fullName>
    </submittedName>
</protein>
<reference evidence="2" key="1">
    <citation type="submission" date="2014-11" db="EMBL/GenBank/DDBJ databases">
        <authorList>
            <person name="Amaro Gonzalez C."/>
        </authorList>
    </citation>
    <scope>NUCLEOTIDE SEQUENCE</scope>
</reference>
<organism evidence="2">
    <name type="scientific">Anguilla anguilla</name>
    <name type="common">European freshwater eel</name>
    <name type="synonym">Muraena anguilla</name>
    <dbReference type="NCBI Taxonomy" id="7936"/>
    <lineage>
        <taxon>Eukaryota</taxon>
        <taxon>Metazoa</taxon>
        <taxon>Chordata</taxon>
        <taxon>Craniata</taxon>
        <taxon>Vertebrata</taxon>
        <taxon>Euteleostomi</taxon>
        <taxon>Actinopterygii</taxon>
        <taxon>Neopterygii</taxon>
        <taxon>Teleostei</taxon>
        <taxon>Anguilliformes</taxon>
        <taxon>Anguillidae</taxon>
        <taxon>Anguilla</taxon>
    </lineage>
</organism>
<keyword evidence="1" id="KW-1133">Transmembrane helix</keyword>
<keyword evidence="1" id="KW-0472">Membrane</keyword>
<feature type="transmembrane region" description="Helical" evidence="1">
    <location>
        <begin position="6"/>
        <end position="29"/>
    </location>
</feature>